<dbReference type="Pfam" id="PF02464">
    <property type="entry name" value="CinA"/>
    <property type="match status" value="1"/>
</dbReference>
<reference evidence="4" key="1">
    <citation type="journal article" date="2019" name="Int. J. Syst. Evol. Microbiol.">
        <title>The Global Catalogue of Microorganisms (GCM) 10K type strain sequencing project: providing services to taxonomists for standard genome sequencing and annotation.</title>
        <authorList>
            <consortium name="The Broad Institute Genomics Platform"/>
            <consortium name="The Broad Institute Genome Sequencing Center for Infectious Disease"/>
            <person name="Wu L."/>
            <person name="Ma J."/>
        </authorList>
    </citation>
    <scope>NUCLEOTIDE SEQUENCE [LARGE SCALE GENOMIC DNA]</scope>
    <source>
        <strain evidence="4">JCM 16548</strain>
    </source>
</reference>
<evidence type="ECO:0000259" key="2">
    <source>
        <dbReference type="Pfam" id="PF02464"/>
    </source>
</evidence>
<evidence type="ECO:0000313" key="4">
    <source>
        <dbReference type="Proteomes" id="UP001500051"/>
    </source>
</evidence>
<protein>
    <submittedName>
        <fullName evidence="3">CinA family protein</fullName>
    </submittedName>
</protein>
<keyword evidence="4" id="KW-1185">Reference proteome</keyword>
<dbReference type="NCBIfam" id="TIGR00199">
    <property type="entry name" value="PncC_domain"/>
    <property type="match status" value="1"/>
</dbReference>
<gene>
    <name evidence="3" type="ORF">GCM10022204_15000</name>
</gene>
<feature type="domain" description="CinA C-terminal" evidence="2">
    <location>
        <begin position="14"/>
        <end position="171"/>
    </location>
</feature>
<evidence type="ECO:0000256" key="1">
    <source>
        <dbReference type="SAM" id="MobiDB-lite"/>
    </source>
</evidence>
<evidence type="ECO:0000313" key="3">
    <source>
        <dbReference type="EMBL" id="GAA3699470.1"/>
    </source>
</evidence>
<feature type="region of interest" description="Disordered" evidence="1">
    <location>
        <begin position="178"/>
        <end position="200"/>
    </location>
</feature>
<dbReference type="InterPro" id="IPR036653">
    <property type="entry name" value="CinA-like_C"/>
</dbReference>
<dbReference type="InterPro" id="IPR008136">
    <property type="entry name" value="CinA_C"/>
</dbReference>
<comment type="caution">
    <text evidence="3">The sequence shown here is derived from an EMBL/GenBank/DDBJ whole genome shotgun (WGS) entry which is preliminary data.</text>
</comment>
<organism evidence="3 4">
    <name type="scientific">Microlunatus aurantiacus</name>
    <dbReference type="NCBI Taxonomy" id="446786"/>
    <lineage>
        <taxon>Bacteria</taxon>
        <taxon>Bacillati</taxon>
        <taxon>Actinomycetota</taxon>
        <taxon>Actinomycetes</taxon>
        <taxon>Propionibacteriales</taxon>
        <taxon>Propionibacteriaceae</taxon>
        <taxon>Microlunatus</taxon>
    </lineage>
</organism>
<proteinExistence type="predicted"/>
<dbReference type="Proteomes" id="UP001500051">
    <property type="component" value="Unassembled WGS sequence"/>
</dbReference>
<sequence>MSAADGPASPATAALAGTVVTALRERAQTVATAESLTGGLVGAALTDVPGASAVYRGGLIVYATELKAALAGVSDRTLAADGPVAASTAAELARGAATVCGADWGLATTGVAGPEPQDGHPVGQVYVAVAGPVSRAAGEDRPVLVAELELRGDRSAIRAQTTRAVFRLLLDAVRGDDDDRAAAGQGATDRRGGPVSGAEI</sequence>
<dbReference type="EMBL" id="BAAAYX010000003">
    <property type="protein sequence ID" value="GAA3699470.1"/>
    <property type="molecule type" value="Genomic_DNA"/>
</dbReference>
<dbReference type="Gene3D" id="3.90.950.20">
    <property type="entry name" value="CinA-like"/>
    <property type="match status" value="1"/>
</dbReference>
<dbReference type="SUPFAM" id="SSF142433">
    <property type="entry name" value="CinA-like"/>
    <property type="match status" value="1"/>
</dbReference>
<accession>A0ABP7D4I6</accession>
<name>A0ABP7D4I6_9ACTN</name>
<dbReference type="RefSeq" id="WP_344811690.1">
    <property type="nucleotide sequence ID" value="NZ_BAAAYX010000003.1"/>
</dbReference>